<dbReference type="AlphaFoldDB" id="A0AAV5UHL3"/>
<comment type="caution">
    <text evidence="2">The sequence shown here is derived from an EMBL/GenBank/DDBJ whole genome shotgun (WGS) entry which is preliminary data.</text>
</comment>
<evidence type="ECO:0000313" key="3">
    <source>
        <dbReference type="Proteomes" id="UP001432027"/>
    </source>
</evidence>
<feature type="compositionally biased region" description="Polar residues" evidence="1">
    <location>
        <begin position="154"/>
        <end position="171"/>
    </location>
</feature>
<gene>
    <name evidence="2" type="ORF">PENTCL1PPCAC_28704</name>
</gene>
<keyword evidence="3" id="KW-1185">Reference proteome</keyword>
<evidence type="ECO:0000313" key="2">
    <source>
        <dbReference type="EMBL" id="GMT06530.1"/>
    </source>
</evidence>
<evidence type="ECO:0000256" key="1">
    <source>
        <dbReference type="SAM" id="MobiDB-lite"/>
    </source>
</evidence>
<feature type="region of interest" description="Disordered" evidence="1">
    <location>
        <begin position="1"/>
        <end position="65"/>
    </location>
</feature>
<protein>
    <submittedName>
        <fullName evidence="2">Uncharacterized protein</fullName>
    </submittedName>
</protein>
<sequence>TQDSSGQREAWEQQAGAGPNSSPSGSRDGGSGSGTPRSDSMWNRGPQPRDFLPRRTPRMHNINALSGPMYNPPPFGVMFGQGLPPYPAANGFRALPNPNQQFPINGLVNGMASLGLSGGLPLPLPIPSHGLFIPPLTTSINSNGQPFRRPPQPRYSNGNSHHRQNGSSGRP</sequence>
<accession>A0AAV5UHL3</accession>
<dbReference type="EMBL" id="BTSX01000006">
    <property type="protein sequence ID" value="GMT06530.1"/>
    <property type="molecule type" value="Genomic_DNA"/>
</dbReference>
<proteinExistence type="predicted"/>
<feature type="region of interest" description="Disordered" evidence="1">
    <location>
        <begin position="137"/>
        <end position="171"/>
    </location>
</feature>
<feature type="non-terminal residue" evidence="2">
    <location>
        <position position="1"/>
    </location>
</feature>
<reference evidence="2" key="1">
    <citation type="submission" date="2023-10" db="EMBL/GenBank/DDBJ databases">
        <title>Genome assembly of Pristionchus species.</title>
        <authorList>
            <person name="Yoshida K."/>
            <person name="Sommer R.J."/>
        </authorList>
    </citation>
    <scope>NUCLEOTIDE SEQUENCE</scope>
    <source>
        <strain evidence="2">RS0144</strain>
    </source>
</reference>
<dbReference type="Proteomes" id="UP001432027">
    <property type="component" value="Unassembled WGS sequence"/>
</dbReference>
<name>A0AAV5UHL3_9BILA</name>
<feature type="compositionally biased region" description="Low complexity" evidence="1">
    <location>
        <begin position="15"/>
        <end position="26"/>
    </location>
</feature>
<organism evidence="2 3">
    <name type="scientific">Pristionchus entomophagus</name>
    <dbReference type="NCBI Taxonomy" id="358040"/>
    <lineage>
        <taxon>Eukaryota</taxon>
        <taxon>Metazoa</taxon>
        <taxon>Ecdysozoa</taxon>
        <taxon>Nematoda</taxon>
        <taxon>Chromadorea</taxon>
        <taxon>Rhabditida</taxon>
        <taxon>Rhabditina</taxon>
        <taxon>Diplogasteromorpha</taxon>
        <taxon>Diplogasteroidea</taxon>
        <taxon>Neodiplogasteridae</taxon>
        <taxon>Pristionchus</taxon>
    </lineage>
</organism>